<feature type="region of interest" description="Disordered" evidence="1">
    <location>
        <begin position="858"/>
        <end position="890"/>
    </location>
</feature>
<name>A0A1I4GPC7_9EURY</name>
<feature type="region of interest" description="Disordered" evidence="1">
    <location>
        <begin position="1375"/>
        <end position="1473"/>
    </location>
</feature>
<dbReference type="InterPro" id="IPR024975">
    <property type="entry name" value="NOV_C"/>
</dbReference>
<sequence length="1665" mass="185977">MKKRSPSSIQAIRAKHIDAYEKNLDLIESDTGVERQDRADYDGRFIFELLQNAVDEMAETSDPKVRIELSEESLLVANNGEPFTHEDLYALTLPTRTTKAGGTTIGYKGRGFTSVLGITDCPAVYAADVNASFDRERTAAILNEWLDIDAELGSSLDASQVPTLRIPVEATPSDRIQALLKDGYTTVFEFPLRDPEDLFGRIERKLETLEANTVALLPKLEHIEIECPEWERTWQVERSEIEDATDATLIYVRVETIDETGRTAGKFSYILFERTAIDQNAVAEDTNLSATDIKTIGELAVGIAFRAMATCESPTPRTADWKLQPVYGESRSQPPYIHVFLPTKERSPVPALVTGTFQSDTSRRNLTLDYDEELGYAGQFNARLFEEVGTLVAEEVVPFVRASATTAAEFLSAVDPALDGRREWSFTPGSTEHCLFESLKTSLASASFLPGNRGDDVYTIDELVVPHTGSEKTDLGRKFVVLVGASRIEVDDHAGYLPAASLLEHRTAMTLRALGAAELHPEQMPSCIEQSAYDPPLERHGATGAVRAQGFTDDAEDAPCVLYVDPVLVFLVETRKTLESDEAREAFDTACRRAAVFPVDTVTRRYESLHAIRTQADNRSFFIPPEEAIDGHTFPNLAFLPRMLYHGTNPEQAKGIREEHLPVDFRSELENIWDLTSFGFARVFDTAIRPAIPGPNTPNADTSPLESRKTLEAIRTMANVESPENDRDPQSPLLYRTSRRPFFDLSKLPVPAVSLDGGNDPSVEWKPAHQVYVSDAWQAAVGCPERARIEPLLSAVGEHAPTARFDPWFLAPPDWFGLSETDTTDLERWVAFFRWLGVAAHVRPLPLFAPDPATRHRYRDTKGLSRPPRSTIAATDSLAETDGSKRPVDSRYDGLSEDDWEAYRSHLLEHVEPHIETEDHRYISQINSLEYAEELLAAAKANESIGTRLLTHLVVWWDDGLVQHRHATVAEFTNNRWRGSNISYFFTTDERVQVGSNLWLWQLQDDEWLPTSLGTVAPQDAWLLPESDHTRFSLELDRERSLLPFVERDQSASSSAGERSILEVAAALDIGVQLEQAAFSSADARRVLSEIAKLLDDASVNLARFAGEIEPIYTRVAGLMPGLADDDTIAESKWDPDVTGLRSIKVLCRLGDEYAFRPAGEAYFVRSHSARERYASLGLPLITLFKRAAPGFGTHLGATDIHDVVTETPASGEELGLSITIDGFQIDENWIEMLLAGLLLRIRTDRVSEQDEQRTQRFYEQLEFVDGLEVEMQTTGEGGIEEPQSRERPYFIHRENQKRVDVRVDASLPQDEFIDAFARAYTDYLNISGYYEGVESLIDQAFNASDPAGRIVDRLRVVGSGATVDQLTATRKRLFSEGSTEPEDEFDHLDVDQESELTEPDVEREGTSEKRVVRNGTGTAARSDRIPDLTSLQRIGSRRIFEPDSVNGGRSQAGNGTGASGGSGNGRSSTPASQEYRSLIDAFGMRVTFEAEWARLAANGEDHTKMMVWDVSTPETYAAARRSPFVRTAIQRFVTSAGLSPIEDPFDTDWPGFDVLTLATNSRGEPIVDRCIELKTSGLNTRKPSLSWNEWKAAKGELADRYYLYVVRNIRKGKSGDATLLEIPRPFQTLVDHQRERRAREVQLDLRSFNLDEESIVQQTIEWEE</sequence>
<feature type="domain" description="Protein NO VEIN C-terminal" evidence="2">
    <location>
        <begin position="1551"/>
        <end position="1612"/>
    </location>
</feature>
<feature type="compositionally biased region" description="Gly residues" evidence="1">
    <location>
        <begin position="1455"/>
        <end position="1465"/>
    </location>
</feature>
<protein>
    <recommendedName>
        <fullName evidence="2">Protein NO VEIN C-terminal domain-containing protein</fullName>
    </recommendedName>
</protein>
<dbReference type="Proteomes" id="UP000199607">
    <property type="component" value="Unassembled WGS sequence"/>
</dbReference>
<evidence type="ECO:0000313" key="3">
    <source>
        <dbReference type="EMBL" id="SFL31769.1"/>
    </source>
</evidence>
<feature type="compositionally biased region" description="Acidic residues" evidence="1">
    <location>
        <begin position="1380"/>
        <end position="1400"/>
    </location>
</feature>
<dbReference type="SUPFAM" id="SSF55874">
    <property type="entry name" value="ATPase domain of HSP90 chaperone/DNA topoisomerase II/histidine kinase"/>
    <property type="match status" value="1"/>
</dbReference>
<keyword evidence="4" id="KW-1185">Reference proteome</keyword>
<gene>
    <name evidence="3" type="ORF">SAMN04487950_3312</name>
</gene>
<proteinExistence type="predicted"/>
<accession>A0A1I4GPC7</accession>
<reference evidence="4" key="1">
    <citation type="submission" date="2016-10" db="EMBL/GenBank/DDBJ databases">
        <authorList>
            <person name="Varghese N."/>
            <person name="Submissions S."/>
        </authorList>
    </citation>
    <scope>NUCLEOTIDE SEQUENCE [LARGE SCALE GENOMIC DNA]</scope>
    <source>
        <strain evidence="4">CGMCC 1.7738</strain>
    </source>
</reference>
<evidence type="ECO:0000313" key="4">
    <source>
        <dbReference type="Proteomes" id="UP000199607"/>
    </source>
</evidence>
<dbReference type="EMBL" id="FOTC01000004">
    <property type="protein sequence ID" value="SFL31769.1"/>
    <property type="molecule type" value="Genomic_DNA"/>
</dbReference>
<organism evidence="3 4">
    <name type="scientific">Halogranum rubrum</name>
    <dbReference type="NCBI Taxonomy" id="553466"/>
    <lineage>
        <taxon>Archaea</taxon>
        <taxon>Methanobacteriati</taxon>
        <taxon>Methanobacteriota</taxon>
        <taxon>Stenosarchaea group</taxon>
        <taxon>Halobacteria</taxon>
        <taxon>Halobacteriales</taxon>
        <taxon>Haloferacaceae</taxon>
    </lineage>
</organism>
<dbReference type="RefSeq" id="WP_089870568.1">
    <property type="nucleotide sequence ID" value="NZ_FOTC01000004.1"/>
</dbReference>
<dbReference type="InterPro" id="IPR036890">
    <property type="entry name" value="HATPase_C_sf"/>
</dbReference>
<evidence type="ECO:0000259" key="2">
    <source>
        <dbReference type="Pfam" id="PF13020"/>
    </source>
</evidence>
<dbReference type="Pfam" id="PF13020">
    <property type="entry name" value="NOV_C"/>
    <property type="match status" value="1"/>
</dbReference>
<evidence type="ECO:0000256" key="1">
    <source>
        <dbReference type="SAM" id="MobiDB-lite"/>
    </source>
</evidence>
<dbReference type="STRING" id="553466.SAMN04487950_3312"/>
<feature type="compositionally biased region" description="Basic and acidic residues" evidence="1">
    <location>
        <begin position="1401"/>
        <end position="1412"/>
    </location>
</feature>
<dbReference type="NCBIfam" id="NF047352">
    <property type="entry name" value="P_loop_sacsin"/>
    <property type="match status" value="1"/>
</dbReference>